<accession>A0A7J5U3T8</accession>
<keyword evidence="1" id="KW-0677">Repeat</keyword>
<feature type="chain" id="PRO_5029607273" evidence="5">
    <location>
        <begin position="25"/>
        <end position="585"/>
    </location>
</feature>
<sequence>MKIQKKSLMTTLALGAMLTAPVFAQDIQTGLKDLESERFAKAEQTFTQLASSSPSADNQFYLGYYYLRTNQLDKAKAAFEKGAAADPKNQLNSVGLGAVALAQGDRATAKTKIDQAVSATKSKNMDVLFRAGEAYTLNEKNNDPAAAIALLDAAAKLDKKNTNADIKMALGDAYFIKNDGGMAVSRYEDALSVSPNLAEANYKIGRLYLRGKNYVKAQEFFNKAIEADPEFALTYRSLADALAGSRAYKGAASNMEKYVQKSGTTDPDYLTTVAKYYFLANDYLKATAYLDQLKGKVNDPVLDRMYGWAYTALGKNDQAVESLKKFIATAPQKVIYDDYKYLGRAYGQLGTPEGDSLSIINLEKAAPEDTTENLYREIAKKYNDGKRYDRAYDYYVKTIAQGKPLNNDYLLMGLAAYNMGFRIGRDVAKEDTAAARQLRKQWFLRADSSYAKLAEITPNYSPAYYYRGTSNYYAYPSAEALSNRAFVPYLEKFAELAPQDIAADASKAQQFNRLLVQSYRLLAGDAVARKDDAKAKELASKILAIDPNDKQAKEFMEGPKPAQAAPAAPAAKPAPKTPAKKGSAK</sequence>
<dbReference type="InterPro" id="IPR011990">
    <property type="entry name" value="TPR-like_helical_dom_sf"/>
</dbReference>
<evidence type="ECO:0000313" key="7">
    <source>
        <dbReference type="Proteomes" id="UP000488299"/>
    </source>
</evidence>
<feature type="signal peptide" evidence="5">
    <location>
        <begin position="1"/>
        <end position="24"/>
    </location>
</feature>
<dbReference type="Proteomes" id="UP000488299">
    <property type="component" value="Unassembled WGS sequence"/>
</dbReference>
<evidence type="ECO:0000256" key="3">
    <source>
        <dbReference type="PROSITE-ProRule" id="PRU00339"/>
    </source>
</evidence>
<dbReference type="PANTHER" id="PTHR12558">
    <property type="entry name" value="CELL DIVISION CYCLE 16,23,27"/>
    <property type="match status" value="1"/>
</dbReference>
<dbReference type="SUPFAM" id="SSF48452">
    <property type="entry name" value="TPR-like"/>
    <property type="match status" value="1"/>
</dbReference>
<comment type="caution">
    <text evidence="6">The sequence shown here is derived from an EMBL/GenBank/DDBJ whole genome shotgun (WGS) entry which is preliminary data.</text>
</comment>
<dbReference type="Pfam" id="PF13432">
    <property type="entry name" value="TPR_16"/>
    <property type="match status" value="2"/>
</dbReference>
<dbReference type="InterPro" id="IPR006597">
    <property type="entry name" value="Sel1-like"/>
</dbReference>
<dbReference type="PANTHER" id="PTHR12558:SF13">
    <property type="entry name" value="CELL DIVISION CYCLE PROTEIN 27 HOMOLOG"/>
    <property type="match status" value="1"/>
</dbReference>
<feature type="compositionally biased region" description="Low complexity" evidence="4">
    <location>
        <begin position="559"/>
        <end position="574"/>
    </location>
</feature>
<gene>
    <name evidence="6" type="ORF">F5984_06530</name>
</gene>
<keyword evidence="2 3" id="KW-0802">TPR repeat</keyword>
<dbReference type="AlphaFoldDB" id="A0A7J5U3T8"/>
<dbReference type="SMART" id="SM00671">
    <property type="entry name" value="SEL1"/>
    <property type="match status" value="2"/>
</dbReference>
<dbReference type="InterPro" id="IPR019734">
    <property type="entry name" value="TPR_rpt"/>
</dbReference>
<proteinExistence type="predicted"/>
<evidence type="ECO:0000256" key="1">
    <source>
        <dbReference type="ARBA" id="ARBA00022737"/>
    </source>
</evidence>
<keyword evidence="5" id="KW-0732">Signal</keyword>
<keyword evidence="7" id="KW-1185">Reference proteome</keyword>
<feature type="repeat" description="TPR" evidence="3">
    <location>
        <begin position="164"/>
        <end position="197"/>
    </location>
</feature>
<dbReference type="Gene3D" id="1.25.40.10">
    <property type="entry name" value="Tetratricopeptide repeat domain"/>
    <property type="match status" value="3"/>
</dbReference>
<evidence type="ECO:0000256" key="5">
    <source>
        <dbReference type="SAM" id="SignalP"/>
    </source>
</evidence>
<reference evidence="6 7" key="1">
    <citation type="submission" date="2019-10" db="EMBL/GenBank/DDBJ databases">
        <title>Rudanella paleaurantiibacter sp. nov., isolated from sludge.</title>
        <authorList>
            <person name="Xu S.Q."/>
        </authorList>
    </citation>
    <scope>NUCLEOTIDE SEQUENCE [LARGE SCALE GENOMIC DNA]</scope>
    <source>
        <strain evidence="6 7">HX-22-17</strain>
    </source>
</reference>
<feature type="region of interest" description="Disordered" evidence="4">
    <location>
        <begin position="550"/>
        <end position="585"/>
    </location>
</feature>
<dbReference type="Pfam" id="PF07719">
    <property type="entry name" value="TPR_2"/>
    <property type="match status" value="1"/>
</dbReference>
<feature type="repeat" description="TPR" evidence="3">
    <location>
        <begin position="198"/>
        <end position="231"/>
    </location>
</feature>
<organism evidence="6 7">
    <name type="scientific">Rudanella paleaurantiibacter</name>
    <dbReference type="NCBI Taxonomy" id="2614655"/>
    <lineage>
        <taxon>Bacteria</taxon>
        <taxon>Pseudomonadati</taxon>
        <taxon>Bacteroidota</taxon>
        <taxon>Cytophagia</taxon>
        <taxon>Cytophagales</taxon>
        <taxon>Cytophagaceae</taxon>
        <taxon>Rudanella</taxon>
    </lineage>
</organism>
<dbReference type="PROSITE" id="PS50005">
    <property type="entry name" value="TPR"/>
    <property type="match status" value="3"/>
</dbReference>
<evidence type="ECO:0000313" key="6">
    <source>
        <dbReference type="EMBL" id="KAB7732298.1"/>
    </source>
</evidence>
<dbReference type="SUPFAM" id="SSF48439">
    <property type="entry name" value="Protein prenylyltransferase"/>
    <property type="match status" value="1"/>
</dbReference>
<evidence type="ECO:0000256" key="4">
    <source>
        <dbReference type="SAM" id="MobiDB-lite"/>
    </source>
</evidence>
<protein>
    <submittedName>
        <fullName evidence="6">Tetratricopeptide repeat protein</fullName>
    </submittedName>
</protein>
<dbReference type="EMBL" id="WELI01000002">
    <property type="protein sequence ID" value="KAB7732298.1"/>
    <property type="molecule type" value="Genomic_DNA"/>
</dbReference>
<dbReference type="SMART" id="SM00028">
    <property type="entry name" value="TPR"/>
    <property type="match status" value="6"/>
</dbReference>
<feature type="repeat" description="TPR" evidence="3">
    <location>
        <begin position="56"/>
        <end position="89"/>
    </location>
</feature>
<name>A0A7J5U3T8_9BACT</name>
<dbReference type="PROSITE" id="PS50293">
    <property type="entry name" value="TPR_REGION"/>
    <property type="match status" value="1"/>
</dbReference>
<evidence type="ECO:0000256" key="2">
    <source>
        <dbReference type="ARBA" id="ARBA00022803"/>
    </source>
</evidence>
<dbReference type="InterPro" id="IPR013105">
    <property type="entry name" value="TPR_2"/>
</dbReference>
<dbReference type="Pfam" id="PF13174">
    <property type="entry name" value="TPR_6"/>
    <property type="match status" value="1"/>
</dbReference>